<dbReference type="PRINTS" id="PR00625">
    <property type="entry name" value="JDOMAIN"/>
</dbReference>
<dbReference type="Gene3D" id="1.25.40.10">
    <property type="entry name" value="Tetratricopeptide repeat domain"/>
    <property type="match status" value="1"/>
</dbReference>
<dbReference type="InterPro" id="IPR019734">
    <property type="entry name" value="TPR_rpt"/>
</dbReference>
<dbReference type="Pfam" id="PF00226">
    <property type="entry name" value="DnaJ"/>
    <property type="match status" value="1"/>
</dbReference>
<dbReference type="GO" id="GO:0006260">
    <property type="term" value="P:DNA replication"/>
    <property type="evidence" value="ECO:0007669"/>
    <property type="project" value="UniProtKB-KW"/>
</dbReference>
<dbReference type="SUPFAM" id="SSF48452">
    <property type="entry name" value="TPR-like"/>
    <property type="match status" value="1"/>
</dbReference>
<dbReference type="InterPro" id="IPR011990">
    <property type="entry name" value="TPR-like_helical_dom_sf"/>
</dbReference>
<dbReference type="InterPro" id="IPR050817">
    <property type="entry name" value="DjlA_DnaK_co-chaperone"/>
</dbReference>
<accession>A0A1H0FLR1</accession>
<evidence type="ECO:0000259" key="3">
    <source>
        <dbReference type="PROSITE" id="PS50076"/>
    </source>
</evidence>
<dbReference type="Gene3D" id="1.10.287.110">
    <property type="entry name" value="DnaJ domain"/>
    <property type="match status" value="1"/>
</dbReference>
<name>A0A1H0FLR1_9FIRM</name>
<dbReference type="SMART" id="SM00271">
    <property type="entry name" value="DnaJ"/>
    <property type="match status" value="1"/>
</dbReference>
<reference evidence="4 5" key="1">
    <citation type="submission" date="2016-10" db="EMBL/GenBank/DDBJ databases">
        <authorList>
            <person name="de Groot N.N."/>
        </authorList>
    </citation>
    <scope>NUCLEOTIDE SEQUENCE [LARGE SCALE GENOMIC DNA]</scope>
    <source>
        <strain evidence="4 5">CGMCC 1.5012</strain>
    </source>
</reference>
<dbReference type="EMBL" id="FNID01000041">
    <property type="protein sequence ID" value="SDN95586.1"/>
    <property type="molecule type" value="Genomic_DNA"/>
</dbReference>
<evidence type="ECO:0000256" key="1">
    <source>
        <dbReference type="ARBA" id="ARBA00022705"/>
    </source>
</evidence>
<sequence length="214" mass="23759">MTDPYKILGVSEAATDSEIKEAYRELAKKYHPDAYVNNPLSDLAEEKMKEINEAYDTIMNIRRNGGGYNNGASGYNGSTRSDYGASSQFADIRRMINNNRTIEAEELLDGIPIANRDAEWHFLKGSIQYKKGYLDDAYAHFSTACRLNPNNAEYASALNTLNYQRRGGTYTGPNGGYRTRTQPMVGCSPCDMCCGLMYADCCCECMGGDLIDCC</sequence>
<evidence type="ECO:0000313" key="4">
    <source>
        <dbReference type="EMBL" id="SDN95586.1"/>
    </source>
</evidence>
<feature type="repeat" description="TPR" evidence="2">
    <location>
        <begin position="118"/>
        <end position="151"/>
    </location>
</feature>
<evidence type="ECO:0000313" key="5">
    <source>
        <dbReference type="Proteomes" id="UP000199182"/>
    </source>
</evidence>
<feature type="domain" description="J" evidence="3">
    <location>
        <begin position="3"/>
        <end position="87"/>
    </location>
</feature>
<dbReference type="STRING" id="258515.SAMN05192585_14122"/>
<dbReference type="RefSeq" id="WP_092642932.1">
    <property type="nucleotide sequence ID" value="NZ_FNID01000041.1"/>
</dbReference>
<keyword evidence="5" id="KW-1185">Reference proteome</keyword>
<keyword evidence="1" id="KW-0235">DNA replication</keyword>
<dbReference type="Proteomes" id="UP000199182">
    <property type="component" value="Unassembled WGS sequence"/>
</dbReference>
<dbReference type="PANTHER" id="PTHR24074">
    <property type="entry name" value="CO-CHAPERONE PROTEIN DJLA"/>
    <property type="match status" value="1"/>
</dbReference>
<dbReference type="InterPro" id="IPR001623">
    <property type="entry name" value="DnaJ_domain"/>
</dbReference>
<dbReference type="PROSITE" id="PS50076">
    <property type="entry name" value="DNAJ_2"/>
    <property type="match status" value="1"/>
</dbReference>
<keyword evidence="2" id="KW-0802">TPR repeat</keyword>
<evidence type="ECO:0000256" key="2">
    <source>
        <dbReference type="PROSITE-ProRule" id="PRU00339"/>
    </source>
</evidence>
<organism evidence="4 5">
    <name type="scientific">Acetanaerobacterium elongatum</name>
    <dbReference type="NCBI Taxonomy" id="258515"/>
    <lineage>
        <taxon>Bacteria</taxon>
        <taxon>Bacillati</taxon>
        <taxon>Bacillota</taxon>
        <taxon>Clostridia</taxon>
        <taxon>Eubacteriales</taxon>
        <taxon>Oscillospiraceae</taxon>
        <taxon>Acetanaerobacterium</taxon>
    </lineage>
</organism>
<dbReference type="SUPFAM" id="SSF46565">
    <property type="entry name" value="Chaperone J-domain"/>
    <property type="match status" value="1"/>
</dbReference>
<dbReference type="PROSITE" id="PS50005">
    <property type="entry name" value="TPR"/>
    <property type="match status" value="1"/>
</dbReference>
<proteinExistence type="predicted"/>
<protein>
    <submittedName>
        <fullName evidence="4">DnaJ domain-containing protein</fullName>
    </submittedName>
</protein>
<gene>
    <name evidence="4" type="ORF">SAMN05192585_14122</name>
</gene>
<dbReference type="AlphaFoldDB" id="A0A1H0FLR1"/>
<dbReference type="CDD" id="cd06257">
    <property type="entry name" value="DnaJ"/>
    <property type="match status" value="1"/>
</dbReference>
<dbReference type="OrthoDB" id="9779889at2"/>
<dbReference type="InterPro" id="IPR036869">
    <property type="entry name" value="J_dom_sf"/>
</dbReference>